<gene>
    <name evidence="2" type="ORF">CHT91_02855</name>
</gene>
<name>A0A3E2DM96_9ACTN</name>
<evidence type="ECO:0000313" key="2">
    <source>
        <dbReference type="EMBL" id="RFT46500.1"/>
    </source>
</evidence>
<accession>A0A3E2DM96</accession>
<organism evidence="2 3">
    <name type="scientific">Cutibacterium avidum</name>
    <dbReference type="NCBI Taxonomy" id="33010"/>
    <lineage>
        <taxon>Bacteria</taxon>
        <taxon>Bacillati</taxon>
        <taxon>Actinomycetota</taxon>
        <taxon>Actinomycetes</taxon>
        <taxon>Propionibacteriales</taxon>
        <taxon>Propionibacteriaceae</taxon>
        <taxon>Cutibacterium</taxon>
    </lineage>
</organism>
<evidence type="ECO:0000256" key="1">
    <source>
        <dbReference type="SAM" id="MobiDB-lite"/>
    </source>
</evidence>
<proteinExistence type="predicted"/>
<protein>
    <submittedName>
        <fullName evidence="2">Uncharacterized protein</fullName>
    </submittedName>
</protein>
<dbReference type="Proteomes" id="UP000259211">
    <property type="component" value="Unassembled WGS sequence"/>
</dbReference>
<dbReference type="RefSeq" id="WP_065673362.1">
    <property type="nucleotide sequence ID" value="NZ_JAQDJS010000004.1"/>
</dbReference>
<reference evidence="2 3" key="1">
    <citation type="submission" date="2017-07" db="EMBL/GenBank/DDBJ databases">
        <authorList>
            <person name="Sun Z.S."/>
            <person name="Albrecht U."/>
            <person name="Echele G."/>
            <person name="Lee C.C."/>
        </authorList>
    </citation>
    <scope>NUCLEOTIDE SEQUENCE [LARGE SCALE GENOMIC DNA]</scope>
    <source>
        <strain evidence="2 3">P16-029</strain>
    </source>
</reference>
<dbReference type="AlphaFoldDB" id="A0A3E2DM96"/>
<sequence length="79" mass="8627">MNAPGHGKHRHTHDHGRGRGPILDGDRAMRARELAEQSEPAADSQMPDPGQEWPTVLAHLRRRATASTVKESDEVGSAQ</sequence>
<feature type="compositionally biased region" description="Basic residues" evidence="1">
    <location>
        <begin position="1"/>
        <end position="18"/>
    </location>
</feature>
<evidence type="ECO:0000313" key="3">
    <source>
        <dbReference type="Proteomes" id="UP000259211"/>
    </source>
</evidence>
<feature type="compositionally biased region" description="Basic and acidic residues" evidence="1">
    <location>
        <begin position="24"/>
        <end position="35"/>
    </location>
</feature>
<feature type="region of interest" description="Disordered" evidence="1">
    <location>
        <begin position="1"/>
        <end position="52"/>
    </location>
</feature>
<comment type="caution">
    <text evidence="2">The sequence shown here is derived from an EMBL/GenBank/DDBJ whole genome shotgun (WGS) entry which is preliminary data.</text>
</comment>
<dbReference type="EMBL" id="NOWI01000002">
    <property type="protein sequence ID" value="RFT46500.1"/>
    <property type="molecule type" value="Genomic_DNA"/>
</dbReference>